<dbReference type="InterPro" id="IPR039329">
    <property type="entry name" value="SIAE"/>
</dbReference>
<dbReference type="SUPFAM" id="SSF52266">
    <property type="entry name" value="SGNH hydrolase"/>
    <property type="match status" value="1"/>
</dbReference>
<reference evidence="4 5" key="1">
    <citation type="journal article" date="2017" name="Int. J. Syst. Evol. Microbiol.">
        <title>Arachidicoccus ginsenosidivorans sp. nov., with ginsenoside-converting activity isolated from ginseng cultivating soil.</title>
        <authorList>
            <person name="Siddiqi M.Z."/>
            <person name="Aslam Z."/>
            <person name="Im W.T."/>
        </authorList>
    </citation>
    <scope>NUCLEOTIDE SEQUENCE [LARGE SCALE GENOMIC DNA]</scope>
    <source>
        <strain evidence="4 5">Gsoil 809</strain>
    </source>
</reference>
<keyword evidence="1" id="KW-0378">Hydrolase</keyword>
<dbReference type="EMBL" id="CP042434">
    <property type="protein sequence ID" value="QEC71648.1"/>
    <property type="molecule type" value="Genomic_DNA"/>
</dbReference>
<dbReference type="InterPro" id="IPR036514">
    <property type="entry name" value="SGNH_hydro_sf"/>
</dbReference>
<evidence type="ECO:0000313" key="4">
    <source>
        <dbReference type="EMBL" id="QEC71648.1"/>
    </source>
</evidence>
<dbReference type="InterPro" id="IPR005181">
    <property type="entry name" value="SASA"/>
</dbReference>
<dbReference type="OrthoDB" id="9816001at2"/>
<dbReference type="PANTHER" id="PTHR22901:SF0">
    <property type="entry name" value="SIALATE O-ACETYLESTERASE"/>
    <property type="match status" value="1"/>
</dbReference>
<accession>A0A5B8VN39</accession>
<dbReference type="KEGG" id="agi:FSB73_08220"/>
<dbReference type="Gene3D" id="2.60.120.260">
    <property type="entry name" value="Galactose-binding domain-like"/>
    <property type="match status" value="1"/>
</dbReference>
<evidence type="ECO:0000256" key="1">
    <source>
        <dbReference type="ARBA" id="ARBA00022801"/>
    </source>
</evidence>
<feature type="domain" description="Sialate O-acetylesterase" evidence="3">
    <location>
        <begin position="105"/>
        <end position="215"/>
    </location>
</feature>
<feature type="chain" id="PRO_5022752177" evidence="2">
    <location>
        <begin position="21"/>
        <end position="656"/>
    </location>
</feature>
<dbReference type="GO" id="GO:0005975">
    <property type="term" value="P:carbohydrate metabolic process"/>
    <property type="evidence" value="ECO:0007669"/>
    <property type="project" value="TreeGrafter"/>
</dbReference>
<dbReference type="InterPro" id="IPR008979">
    <property type="entry name" value="Galactose-bd-like_sf"/>
</dbReference>
<evidence type="ECO:0000256" key="2">
    <source>
        <dbReference type="SAM" id="SignalP"/>
    </source>
</evidence>
<dbReference type="SUPFAM" id="SSF49785">
    <property type="entry name" value="Galactose-binding domain-like"/>
    <property type="match status" value="1"/>
</dbReference>
<name>A0A5B8VN39_9BACT</name>
<dbReference type="RefSeq" id="WP_146781025.1">
    <property type="nucleotide sequence ID" value="NZ_CP042434.1"/>
</dbReference>
<dbReference type="GO" id="GO:0001681">
    <property type="term" value="F:sialate O-acetylesterase activity"/>
    <property type="evidence" value="ECO:0007669"/>
    <property type="project" value="InterPro"/>
</dbReference>
<proteinExistence type="predicted"/>
<keyword evidence="2" id="KW-0732">Signal</keyword>
<dbReference type="AlphaFoldDB" id="A0A5B8VN39"/>
<keyword evidence="5" id="KW-1185">Reference proteome</keyword>
<evidence type="ECO:0000259" key="3">
    <source>
        <dbReference type="Pfam" id="PF03629"/>
    </source>
</evidence>
<dbReference type="Proteomes" id="UP000321291">
    <property type="component" value="Chromosome"/>
</dbReference>
<feature type="signal peptide" evidence="2">
    <location>
        <begin position="1"/>
        <end position="20"/>
    </location>
</feature>
<organism evidence="4 5">
    <name type="scientific">Arachidicoccus ginsenosidivorans</name>
    <dbReference type="NCBI Taxonomy" id="496057"/>
    <lineage>
        <taxon>Bacteria</taxon>
        <taxon>Pseudomonadati</taxon>
        <taxon>Bacteroidota</taxon>
        <taxon>Chitinophagia</taxon>
        <taxon>Chitinophagales</taxon>
        <taxon>Chitinophagaceae</taxon>
        <taxon>Arachidicoccus</taxon>
    </lineage>
</organism>
<dbReference type="Pfam" id="PF03629">
    <property type="entry name" value="SASA"/>
    <property type="match status" value="2"/>
</dbReference>
<evidence type="ECO:0000313" key="5">
    <source>
        <dbReference type="Proteomes" id="UP000321291"/>
    </source>
</evidence>
<protein>
    <submittedName>
        <fullName evidence="4">Sialate O-acetylesterase</fullName>
    </submittedName>
</protein>
<feature type="domain" description="Sialate O-acetylesterase" evidence="3">
    <location>
        <begin position="394"/>
        <end position="517"/>
    </location>
</feature>
<sequence length="656" mass="72814">MMFKKIVGSLLLLLPGLLLQAQLKLPALCSNGMVLQSHQAVPVWGWASSGSRVKVEFKGHSYASKAGADGRWTIALPALAPGGPYEMKITSGKEAIILKDILVGEVWVCSGQSNMEHDLTSVTEKYPSLLADSSYPRIRQFKVPTAYNFKKPEISYQSGSWLAATHENIGSFTAVGFFFARRLHQQTREAVGIINISLGGSPIEAWLPEAVVKKYPKDNNILQKYKSDSLIAAIEKNDQTKAAAWGKALNDKDQGERQGWQQISINSPEIKNWATMSVPGYWADQGLGYMNGVVWLKKKVVLQQITEKTVRLVLGRMVDADSVFVNGSYVGNTTYLYPRRRYDFSGDLLKPGINTITIRLVNQSGKGGFVPDKPYALVLGKDTVSLAGRWKYKVGGVVEPAPGQTFIRWGPAGLYNAMLAPAFSYAVKGFIWYQGESNADNASEYGGKLTALLEAVRQGWGHQYLPFLVVQLPNFMQQSFDPNKYSGWAKLRQQQQTILQYPRTDMAVTIDLGEWNDVHPYNKRPVGERLFMLAEDMCYGGQNQNAPVFSPMHHSPIADKATCQGDTVYIEFKPDQLLQIRTGDQKLRRFALAGADGKYKWATAGIQANGKTVWVYSQNIKNPKVVRYAWSDNPISANLENKAGLPAAPFELQVTH</sequence>
<gene>
    <name evidence="4" type="ORF">FSB73_08220</name>
</gene>
<dbReference type="Gene3D" id="3.40.50.1110">
    <property type="entry name" value="SGNH hydrolase"/>
    <property type="match status" value="2"/>
</dbReference>
<dbReference type="PANTHER" id="PTHR22901">
    <property type="entry name" value="SIALATE O-ACETYLESTERASE"/>
    <property type="match status" value="1"/>
</dbReference>